<dbReference type="STRING" id="1686286.GCA_900092335_00198"/>
<evidence type="ECO:0000313" key="2">
    <source>
        <dbReference type="EMBL" id="TQE43965.1"/>
    </source>
</evidence>
<name>A0A540R896_9CORY</name>
<protein>
    <recommendedName>
        <fullName evidence="1">DUF1023 domain-containing protein</fullName>
    </recommendedName>
</protein>
<comment type="caution">
    <text evidence="2">The sequence shown here is derived from an EMBL/GenBank/DDBJ whole genome shotgun (WGS) entry which is preliminary data.</text>
</comment>
<dbReference type="RefSeq" id="WP_068801272.1">
    <property type="nucleotide sequence ID" value="NZ_JADPQA010000001.1"/>
</dbReference>
<evidence type="ECO:0000313" key="3">
    <source>
        <dbReference type="Proteomes" id="UP000318080"/>
    </source>
</evidence>
<dbReference type="GeneID" id="79851565"/>
<dbReference type="EMBL" id="VHIR01000004">
    <property type="protein sequence ID" value="TQE43965.1"/>
    <property type="molecule type" value="Genomic_DNA"/>
</dbReference>
<keyword evidence="3" id="KW-1185">Reference proteome</keyword>
<accession>A0A540R896</accession>
<feature type="domain" description="DUF1023" evidence="1">
    <location>
        <begin position="203"/>
        <end position="317"/>
    </location>
</feature>
<dbReference type="InterPro" id="IPR029058">
    <property type="entry name" value="AB_hydrolase_fold"/>
</dbReference>
<dbReference type="Gene3D" id="3.40.50.1820">
    <property type="entry name" value="alpha/beta hydrolase"/>
    <property type="match status" value="1"/>
</dbReference>
<organism evidence="2 3">
    <name type="scientific">Corynebacterium phoceense</name>
    <dbReference type="NCBI Taxonomy" id="1686286"/>
    <lineage>
        <taxon>Bacteria</taxon>
        <taxon>Bacillati</taxon>
        <taxon>Actinomycetota</taxon>
        <taxon>Actinomycetes</taxon>
        <taxon>Mycobacteriales</taxon>
        <taxon>Corynebacteriaceae</taxon>
        <taxon>Corynebacterium</taxon>
    </lineage>
</organism>
<dbReference type="Proteomes" id="UP000318080">
    <property type="component" value="Unassembled WGS sequence"/>
</dbReference>
<proteinExistence type="predicted"/>
<dbReference type="SUPFAM" id="SSF53474">
    <property type="entry name" value="alpha/beta-Hydrolases"/>
    <property type="match status" value="1"/>
</dbReference>
<dbReference type="InterPro" id="IPR010427">
    <property type="entry name" value="DUF1023"/>
</dbReference>
<gene>
    <name evidence="2" type="ORF">EJK80_03835</name>
</gene>
<sequence length="369" mass="38990">MSPARSLATAATQLDSTSSHLHGYTVEWRHHADALFLATAGPAPESARHNVELARASLEQPRAEMAAVAGVLRSYSPLEDLLEPLADGLAPGLAGIGEALDWMCAREIAALCSDTTAEPPQRLEDFEGLSLEGIHEIHLSSAPAHVIALAEANPDLLILEASEGRFAALVDPTSARTQPSSITTYIPGTGSSNPASWQSHIDNARALATATGSPAVAWVGYDAPPRVPLAARRAPAEKGARALTRFHRALRRRFPRAHHIVVGYSYGSTVAGYAARDGMRADDLVFVGSPGAGVHRADELPGRVWSVTNADDPIRYSTGPVGGVHGTDPSTPWFGADPVPGTQGRPGDHSSYWSDPAFFEGVGAIARRY</sequence>
<dbReference type="AlphaFoldDB" id="A0A540R896"/>
<reference evidence="2 3" key="1">
    <citation type="submission" date="2019-06" db="EMBL/GenBank/DDBJ databases">
        <title>Draft genome of C. phoceense Strain 272.</title>
        <authorList>
            <person name="Pacheco L.G.C."/>
            <person name="Barberis C.M."/>
            <person name="Almuzara M.N."/>
            <person name="Traglia G.M."/>
            <person name="Santos C.S."/>
            <person name="Rocha D.J.P.G."/>
            <person name="Aguiar E.R.G.R."/>
            <person name="Vay C.A."/>
        </authorList>
    </citation>
    <scope>NUCLEOTIDE SEQUENCE [LARGE SCALE GENOMIC DNA]</scope>
    <source>
        <strain evidence="2 3">272</strain>
    </source>
</reference>
<dbReference type="Pfam" id="PF06259">
    <property type="entry name" value="Abhydrolase_8"/>
    <property type="match status" value="1"/>
</dbReference>
<evidence type="ECO:0000259" key="1">
    <source>
        <dbReference type="Pfam" id="PF06259"/>
    </source>
</evidence>